<feature type="binding site" evidence="9">
    <location>
        <position position="632"/>
    </location>
    <ligand>
        <name>Zn(2+)</name>
        <dbReference type="ChEBI" id="CHEBI:29105"/>
        <label>2</label>
    </ligand>
</feature>
<dbReference type="GO" id="GO:0006325">
    <property type="term" value="P:chromatin organization"/>
    <property type="evidence" value="ECO:0007669"/>
    <property type="project" value="UniProtKB-KW"/>
</dbReference>
<evidence type="ECO:0000256" key="8">
    <source>
        <dbReference type="PIRSR" id="PIRSR628651-50"/>
    </source>
</evidence>
<dbReference type="Gene3D" id="3.30.40.10">
    <property type="entry name" value="Zinc/RING finger domain, C3HC4 (zinc finger)"/>
    <property type="match status" value="1"/>
</dbReference>
<evidence type="ECO:0000256" key="2">
    <source>
        <dbReference type="ARBA" id="ARBA00010210"/>
    </source>
</evidence>
<feature type="compositionally biased region" description="Low complexity" evidence="12">
    <location>
        <begin position="1"/>
        <end position="12"/>
    </location>
</feature>
<feature type="domain" description="PHD-type" evidence="13">
    <location>
        <begin position="587"/>
        <end position="638"/>
    </location>
</feature>
<dbReference type="SMART" id="SM01408">
    <property type="entry name" value="ING"/>
    <property type="match status" value="1"/>
</dbReference>
<feature type="compositionally biased region" description="Basic and acidic residues" evidence="12">
    <location>
        <begin position="488"/>
        <end position="505"/>
    </location>
</feature>
<comment type="similarity">
    <text evidence="2 11">Belongs to the ING family.</text>
</comment>
<dbReference type="GO" id="GO:0070210">
    <property type="term" value="C:Rpd3L-Expanded complex"/>
    <property type="evidence" value="ECO:0007669"/>
    <property type="project" value="TreeGrafter"/>
</dbReference>
<evidence type="ECO:0000256" key="12">
    <source>
        <dbReference type="SAM" id="MobiDB-lite"/>
    </source>
</evidence>
<feature type="binding site" evidence="9">
    <location>
        <position position="617"/>
    </location>
    <ligand>
        <name>Zn(2+)</name>
        <dbReference type="ChEBI" id="CHEBI:29105"/>
        <label>1</label>
    </ligand>
</feature>
<feature type="site" description="Histone H3K4me3 binding" evidence="8">
    <location>
        <position position="612"/>
    </location>
</feature>
<comment type="function">
    <text evidence="11">Component of an histone acetyltransferase complex.</text>
</comment>
<feature type="compositionally biased region" description="Low complexity" evidence="12">
    <location>
        <begin position="429"/>
        <end position="440"/>
    </location>
</feature>
<evidence type="ECO:0000313" key="15">
    <source>
        <dbReference type="Proteomes" id="UP000653565"/>
    </source>
</evidence>
<evidence type="ECO:0000256" key="9">
    <source>
        <dbReference type="PIRSR" id="PIRSR628651-51"/>
    </source>
</evidence>
<dbReference type="InterPro" id="IPR024610">
    <property type="entry name" value="ING_N_histone-binding"/>
</dbReference>
<dbReference type="GO" id="GO:0006355">
    <property type="term" value="P:regulation of DNA-templated transcription"/>
    <property type="evidence" value="ECO:0007669"/>
    <property type="project" value="TreeGrafter"/>
</dbReference>
<feature type="binding site" evidence="9">
    <location>
        <position position="635"/>
    </location>
    <ligand>
        <name>Zn(2+)</name>
        <dbReference type="ChEBI" id="CHEBI:29105"/>
        <label>2</label>
    </ligand>
</feature>
<keyword evidence="4 10" id="KW-0863">Zinc-finger</keyword>
<dbReference type="GO" id="GO:0033698">
    <property type="term" value="C:Rpd3L complex"/>
    <property type="evidence" value="ECO:0007669"/>
    <property type="project" value="TreeGrafter"/>
</dbReference>
<feature type="site" description="Histone H3K4me3 binding" evidence="8">
    <location>
        <position position="589"/>
    </location>
</feature>
<keyword evidence="5 9" id="KW-0862">Zinc</keyword>
<accession>A0A8H4GHR8</accession>
<dbReference type="PROSITE" id="PS50016">
    <property type="entry name" value="ZF_PHD_2"/>
    <property type="match status" value="1"/>
</dbReference>
<dbReference type="OrthoDB" id="4173905at2759"/>
<dbReference type="PANTHER" id="PTHR10333:SF42">
    <property type="entry name" value="INHIBITOR OF GROWTH PROTEIN 5"/>
    <property type="match status" value="1"/>
</dbReference>
<dbReference type="InterPro" id="IPR011011">
    <property type="entry name" value="Znf_FYVE_PHD"/>
</dbReference>
<dbReference type="AlphaFoldDB" id="A0A8H4GHR8"/>
<feature type="region of interest" description="Disordered" evidence="12">
    <location>
        <begin position="216"/>
        <end position="584"/>
    </location>
</feature>
<evidence type="ECO:0000313" key="14">
    <source>
        <dbReference type="EMBL" id="KAF4239727.1"/>
    </source>
</evidence>
<comment type="subcellular location">
    <subcellularLocation>
        <location evidence="1 11">Nucleus</location>
    </subcellularLocation>
</comment>
<dbReference type="Pfam" id="PF12998">
    <property type="entry name" value="ING"/>
    <property type="match status" value="1"/>
</dbReference>
<feature type="site" description="Histone H3K4me3 binding" evidence="8">
    <location>
        <position position="604"/>
    </location>
</feature>
<feature type="binding site" evidence="9">
    <location>
        <position position="590"/>
    </location>
    <ligand>
        <name>Zn(2+)</name>
        <dbReference type="ChEBI" id="CHEBI:29105"/>
        <label>1</label>
    </ligand>
</feature>
<sequence length="646" mass="69201">MASVVSSSAVNAQGQNARQSARQTRTNPSRTSKTLGRSSFAYGHGSMIEAPPTPPAPHGFYPALTHFTDAITALPREFRRHNSLLKEVDAKAWALEDNLLQLLKVSSESQPVPCPLNPAPIVDGVVRDDIVPADPSQPPESQDSKNRRLLFDRVRRTLVDLMMTADEKNHVISNANDELDRQLLRIDGVFPFIAGEISEEARLGSLTHWAYSNRNAAKTTTNERPRREVASNRQDLNHALENEAGSRSDARRDAARKQRRTHADSDFDDARASGSRKGQVSKPRSGVGAATGDLSVGHGAQTSGVSGTSGATKRRRVERPPAADTGAAMERSASGAGNVSGRGASKDATASDATKKRSRAPNTNAAARKRNNTGTSAANSPVLAPAPLAGASSAVRSAASPGPGAVARPQPSRAQQSSGQSTNGRQRPSSSASNRLASNSKIVDTKTLPKETPKADMVAAALNSELQRQAEEENSATAAAKAVGPVSMKREDTEIRPAESVEPRETPVPQVSNSAPKGRSSKTSTPVLSALSEPNTQRTRPTRNTDPAPAKRSHKKSGSVAVAQQRAVSEEEDSLHEGDDEDEDGEPRYCYCNEISFGEMVACDNDACPREWFHLSCVGLTKPPGKNVKWYCNECKENMRRSRNGR</sequence>
<feature type="compositionally biased region" description="Basic and acidic residues" evidence="12">
    <location>
        <begin position="443"/>
        <end position="454"/>
    </location>
</feature>
<feature type="compositionally biased region" description="Polar residues" evidence="12">
    <location>
        <begin position="509"/>
        <end position="527"/>
    </location>
</feature>
<gene>
    <name evidence="14" type="ORF">CNMCM6805_005612</name>
</gene>
<keyword evidence="15" id="KW-1185">Reference proteome</keyword>
<evidence type="ECO:0000256" key="5">
    <source>
        <dbReference type="ARBA" id="ARBA00022833"/>
    </source>
</evidence>
<evidence type="ECO:0000256" key="10">
    <source>
        <dbReference type="PROSITE-ProRule" id="PRU00146"/>
    </source>
</evidence>
<keyword evidence="3 9" id="KW-0479">Metal-binding</keyword>
<dbReference type="CDD" id="cd15505">
    <property type="entry name" value="PHD_ING"/>
    <property type="match status" value="1"/>
</dbReference>
<dbReference type="InterPro" id="IPR019787">
    <property type="entry name" value="Znf_PHD-finger"/>
</dbReference>
<dbReference type="InterPro" id="IPR028651">
    <property type="entry name" value="ING_fam"/>
</dbReference>
<dbReference type="GO" id="GO:0008270">
    <property type="term" value="F:zinc ion binding"/>
    <property type="evidence" value="ECO:0007669"/>
    <property type="project" value="UniProtKB-KW"/>
</dbReference>
<feature type="binding site" evidence="9">
    <location>
        <position position="603"/>
    </location>
    <ligand>
        <name>Zn(2+)</name>
        <dbReference type="ChEBI" id="CHEBI:29105"/>
        <label>2</label>
    </ligand>
</feature>
<dbReference type="SUPFAM" id="SSF57903">
    <property type="entry name" value="FYVE/PHD zinc finger"/>
    <property type="match status" value="1"/>
</dbReference>
<dbReference type="FunFam" id="3.30.40.10:FF:000177">
    <property type="entry name" value="PHD finger protein ING"/>
    <property type="match status" value="1"/>
</dbReference>
<organism evidence="14 15">
    <name type="scientific">Aspergillus fumigatiaffinis</name>
    <dbReference type="NCBI Taxonomy" id="340414"/>
    <lineage>
        <taxon>Eukaryota</taxon>
        <taxon>Fungi</taxon>
        <taxon>Dikarya</taxon>
        <taxon>Ascomycota</taxon>
        <taxon>Pezizomycotina</taxon>
        <taxon>Eurotiomycetes</taxon>
        <taxon>Eurotiomycetidae</taxon>
        <taxon>Eurotiales</taxon>
        <taxon>Aspergillaceae</taxon>
        <taxon>Aspergillus</taxon>
        <taxon>Aspergillus subgen. Fumigati</taxon>
    </lineage>
</organism>
<dbReference type="InterPro" id="IPR013083">
    <property type="entry name" value="Znf_RING/FYVE/PHD"/>
</dbReference>
<feature type="compositionally biased region" description="Low complexity" evidence="12">
    <location>
        <begin position="534"/>
        <end position="545"/>
    </location>
</feature>
<dbReference type="SMART" id="SM00249">
    <property type="entry name" value="PHD"/>
    <property type="match status" value="1"/>
</dbReference>
<dbReference type="PANTHER" id="PTHR10333">
    <property type="entry name" value="INHIBITOR OF GROWTH PROTEIN"/>
    <property type="match status" value="1"/>
</dbReference>
<dbReference type="InterPro" id="IPR019786">
    <property type="entry name" value="Zinc_finger_PHD-type_CS"/>
</dbReference>
<feature type="compositionally biased region" description="Polar residues" evidence="12">
    <location>
        <begin position="300"/>
        <end position="311"/>
    </location>
</feature>
<comment type="caution">
    <text evidence="14">The sequence shown here is derived from an EMBL/GenBank/DDBJ whole genome shotgun (WGS) entry which is preliminary data.</text>
</comment>
<evidence type="ECO:0000256" key="1">
    <source>
        <dbReference type="ARBA" id="ARBA00004123"/>
    </source>
</evidence>
<dbReference type="PROSITE" id="PS01359">
    <property type="entry name" value="ZF_PHD_1"/>
    <property type="match status" value="1"/>
</dbReference>
<evidence type="ECO:0000256" key="6">
    <source>
        <dbReference type="ARBA" id="ARBA00022853"/>
    </source>
</evidence>
<feature type="region of interest" description="Disordered" evidence="12">
    <location>
        <begin position="1"/>
        <end position="36"/>
    </location>
</feature>
<keyword evidence="7 11" id="KW-0539">Nucleus</keyword>
<comment type="subunit">
    <text evidence="11">Component of an histone acetyltransferase complex. Interacts with H3K4me3 and to a lesser extent with H3K4me2.</text>
</comment>
<dbReference type="InterPro" id="IPR001965">
    <property type="entry name" value="Znf_PHD"/>
</dbReference>
<feature type="binding site" evidence="9">
    <location>
        <position position="592"/>
    </location>
    <ligand>
        <name>Zn(2+)</name>
        <dbReference type="ChEBI" id="CHEBI:29105"/>
        <label>1</label>
    </ligand>
</feature>
<feature type="site" description="Histone H3K4me3 binding" evidence="8">
    <location>
        <position position="600"/>
    </location>
</feature>
<protein>
    <recommendedName>
        <fullName evidence="11">Chromatin modification-related protein</fullName>
    </recommendedName>
</protein>
<evidence type="ECO:0000259" key="13">
    <source>
        <dbReference type="PROSITE" id="PS50016"/>
    </source>
</evidence>
<dbReference type="EMBL" id="JAAAPX010000030">
    <property type="protein sequence ID" value="KAF4239727.1"/>
    <property type="molecule type" value="Genomic_DNA"/>
</dbReference>
<reference evidence="14" key="2">
    <citation type="submission" date="2020-04" db="EMBL/GenBank/DDBJ databases">
        <authorList>
            <person name="Santos R.A.C."/>
            <person name="Steenwyk J.L."/>
            <person name="Rivero-Menendez O."/>
            <person name="Mead M.E."/>
            <person name="Silva L.P."/>
            <person name="Bastos R.W."/>
            <person name="Alastruey-Izquierdo A."/>
            <person name="Goldman G.H."/>
            <person name="Rokas A."/>
        </authorList>
    </citation>
    <scope>NUCLEOTIDE SEQUENCE</scope>
    <source>
        <strain evidence="14">CNM-CM6805</strain>
    </source>
</reference>
<feature type="compositionally biased region" description="Acidic residues" evidence="12">
    <location>
        <begin position="570"/>
        <end position="584"/>
    </location>
</feature>
<feature type="binding site" evidence="9">
    <location>
        <position position="608"/>
    </location>
    <ligand>
        <name>Zn(2+)</name>
        <dbReference type="ChEBI" id="CHEBI:29105"/>
        <label>2</label>
    </ligand>
</feature>
<proteinExistence type="inferred from homology"/>
<evidence type="ECO:0000256" key="4">
    <source>
        <dbReference type="ARBA" id="ARBA00022771"/>
    </source>
</evidence>
<dbReference type="Gene3D" id="6.10.140.1740">
    <property type="match status" value="1"/>
</dbReference>
<evidence type="ECO:0000256" key="3">
    <source>
        <dbReference type="ARBA" id="ARBA00022723"/>
    </source>
</evidence>
<feature type="compositionally biased region" description="Polar residues" evidence="12">
    <location>
        <begin position="13"/>
        <end position="36"/>
    </location>
</feature>
<feature type="binding site" evidence="9">
    <location>
        <position position="614"/>
    </location>
    <ligand>
        <name>Zn(2+)</name>
        <dbReference type="ChEBI" id="CHEBI:29105"/>
        <label>1</label>
    </ligand>
</feature>
<keyword evidence="6 11" id="KW-0156">Chromatin regulator</keyword>
<feature type="compositionally biased region" description="Low complexity" evidence="12">
    <location>
        <begin position="360"/>
        <end position="405"/>
    </location>
</feature>
<evidence type="ECO:0000256" key="11">
    <source>
        <dbReference type="RuleBase" id="RU361213"/>
    </source>
</evidence>
<feature type="compositionally biased region" description="Basic and acidic residues" evidence="12">
    <location>
        <begin position="221"/>
        <end position="271"/>
    </location>
</feature>
<comment type="domain">
    <text evidence="11">The PHD-type zinc finger mediates the binding to H3K4me3.</text>
</comment>
<name>A0A8H4GHR8_9EURO</name>
<feature type="compositionally biased region" description="Polar residues" evidence="12">
    <location>
        <begin position="412"/>
        <end position="428"/>
    </location>
</feature>
<evidence type="ECO:0000256" key="7">
    <source>
        <dbReference type="ARBA" id="ARBA00023242"/>
    </source>
</evidence>
<dbReference type="Proteomes" id="UP000653565">
    <property type="component" value="Unassembled WGS sequence"/>
</dbReference>
<reference evidence="14" key="1">
    <citation type="journal article" date="2020" name="bioRxiv">
        <title>Genomic and phenotypic heterogeneity of clinical isolates of the human pathogens Aspergillus fumigatus, Aspergillus lentulus and Aspergillus fumigatiaffinis.</title>
        <authorList>
            <person name="dos Santos R.A.C."/>
            <person name="Steenwyk J.L."/>
            <person name="Rivero-Menendez O."/>
            <person name="Mead M.E."/>
            <person name="Silva L.P."/>
            <person name="Bastos R.W."/>
            <person name="Alastruey-Izquierdo A."/>
            <person name="Goldman G.H."/>
            <person name="Rokas A."/>
        </authorList>
    </citation>
    <scope>NUCLEOTIDE SEQUENCE</scope>
    <source>
        <strain evidence="14">CNM-CM6805</strain>
    </source>
</reference>